<dbReference type="AlphaFoldDB" id="A0A833VFL3"/>
<dbReference type="InterPro" id="IPR012677">
    <property type="entry name" value="Nucleotide-bd_a/b_plait_sf"/>
</dbReference>
<protein>
    <submittedName>
        <fullName evidence="3">Protein vip1-like protein</fullName>
    </submittedName>
</protein>
<dbReference type="EMBL" id="SWLB01000022">
    <property type="protein sequence ID" value="KAF3324270.1"/>
    <property type="molecule type" value="Genomic_DNA"/>
</dbReference>
<dbReference type="PANTHER" id="PTHR32343:SF26">
    <property type="entry name" value="RNA-BINDING (RRM_RBD_RNP MOTIFS) FAMILY PROTEIN"/>
    <property type="match status" value="1"/>
</dbReference>
<dbReference type="Gene3D" id="3.30.70.330">
    <property type="match status" value="1"/>
</dbReference>
<dbReference type="SMART" id="SM00360">
    <property type="entry name" value="RRM"/>
    <property type="match status" value="1"/>
</dbReference>
<evidence type="ECO:0000256" key="1">
    <source>
        <dbReference type="PROSITE-ProRule" id="PRU00176"/>
    </source>
</evidence>
<evidence type="ECO:0000259" key="2">
    <source>
        <dbReference type="PROSITE" id="PS50102"/>
    </source>
</evidence>
<accession>A0A833VFL3</accession>
<name>A0A833VFL3_9POAL</name>
<comment type="caution">
    <text evidence="3">The sequence shown here is derived from an EMBL/GenBank/DDBJ whole genome shotgun (WGS) entry which is preliminary data.</text>
</comment>
<evidence type="ECO:0000313" key="3">
    <source>
        <dbReference type="EMBL" id="KAF3324270.1"/>
    </source>
</evidence>
<dbReference type="InterPro" id="IPR000504">
    <property type="entry name" value="RRM_dom"/>
</dbReference>
<organism evidence="3 4">
    <name type="scientific">Carex littledalei</name>
    <dbReference type="NCBI Taxonomy" id="544730"/>
    <lineage>
        <taxon>Eukaryota</taxon>
        <taxon>Viridiplantae</taxon>
        <taxon>Streptophyta</taxon>
        <taxon>Embryophyta</taxon>
        <taxon>Tracheophyta</taxon>
        <taxon>Spermatophyta</taxon>
        <taxon>Magnoliopsida</taxon>
        <taxon>Liliopsida</taxon>
        <taxon>Poales</taxon>
        <taxon>Cyperaceae</taxon>
        <taxon>Cyperoideae</taxon>
        <taxon>Cariceae</taxon>
        <taxon>Carex</taxon>
        <taxon>Carex subgen. Euthyceras</taxon>
    </lineage>
</organism>
<evidence type="ECO:0000313" key="4">
    <source>
        <dbReference type="Proteomes" id="UP000623129"/>
    </source>
</evidence>
<keyword evidence="4" id="KW-1185">Reference proteome</keyword>
<dbReference type="InterPro" id="IPR035979">
    <property type="entry name" value="RBD_domain_sf"/>
</dbReference>
<feature type="domain" description="RRM" evidence="2">
    <location>
        <begin position="6"/>
        <end position="75"/>
    </location>
</feature>
<proteinExistence type="predicted"/>
<gene>
    <name evidence="3" type="ORF">FCM35_KLT11737</name>
</gene>
<dbReference type="PANTHER" id="PTHR32343">
    <property type="entry name" value="SERINE/ARGININE-RICH SPLICING FACTOR"/>
    <property type="match status" value="1"/>
</dbReference>
<keyword evidence="1" id="KW-0694">RNA-binding</keyword>
<dbReference type="Proteomes" id="UP000623129">
    <property type="component" value="Unassembled WGS sequence"/>
</dbReference>
<dbReference type="Pfam" id="PF00076">
    <property type="entry name" value="RRM_1"/>
    <property type="match status" value="1"/>
</dbReference>
<dbReference type="SUPFAM" id="SSF54928">
    <property type="entry name" value="RNA-binding domain, RBD"/>
    <property type="match status" value="1"/>
</dbReference>
<dbReference type="OrthoDB" id="7763451at2759"/>
<reference evidence="3" key="1">
    <citation type="submission" date="2020-01" db="EMBL/GenBank/DDBJ databases">
        <title>Genome sequence of Kobresia littledalei, the first chromosome-level genome in the family Cyperaceae.</title>
        <authorList>
            <person name="Qu G."/>
        </authorList>
    </citation>
    <scope>NUCLEOTIDE SEQUENCE</scope>
    <source>
        <strain evidence="3">C.B.Clarke</strain>
        <tissue evidence="3">Leaf</tissue>
    </source>
</reference>
<sequence length="242" mass="26123">MSQEAYTIEVTNLSSRATEGDLYDFFSFSGAIDHIEIIRSGDYASTAYVTFKEPHALETAVLLSGATIVDQPVCIARWGYYDDHNFWQQTSWGIEEETVTTHVDAYQFNTTPREALTIAQDVVKTMLSKGYTLSKDALSKAKAFDESHQVSTTAAAHVADLSKRIGLTDRLNAGVGAVRSVDDTYHVSGATKTVVSVTGKTAAKVTHAVVTSSYFSAGAMLVSDALTYAAKMASDLASHGRK</sequence>
<dbReference type="GO" id="GO:0003723">
    <property type="term" value="F:RNA binding"/>
    <property type="evidence" value="ECO:0007669"/>
    <property type="project" value="UniProtKB-UniRule"/>
</dbReference>
<dbReference type="PROSITE" id="PS50102">
    <property type="entry name" value="RRM"/>
    <property type="match status" value="1"/>
</dbReference>